<keyword evidence="3" id="KW-1185">Reference proteome</keyword>
<keyword evidence="1" id="KW-1133">Transmembrane helix</keyword>
<feature type="transmembrane region" description="Helical" evidence="1">
    <location>
        <begin position="15"/>
        <end position="32"/>
    </location>
</feature>
<comment type="caution">
    <text evidence="2">The sequence shown here is derived from an EMBL/GenBank/DDBJ whole genome shotgun (WGS) entry which is preliminary data.</text>
</comment>
<sequence>MSHRVLTDDNQEKRAHFFSISIATLASVAARIRFKTQVLVYRAAEESGPVCIQDMANTPAHPLRYASANQLAAPSLRANHSTKSRLFAGWMKSKVYPNGSWVQGFRSPFSSKRLQQFGHRSREEEESYLQYHISGRESLKMAGAQKKRAMESR</sequence>
<organism evidence="2 3">
    <name type="scientific">Pleuronectes platessa</name>
    <name type="common">European plaice</name>
    <dbReference type="NCBI Taxonomy" id="8262"/>
    <lineage>
        <taxon>Eukaryota</taxon>
        <taxon>Metazoa</taxon>
        <taxon>Chordata</taxon>
        <taxon>Craniata</taxon>
        <taxon>Vertebrata</taxon>
        <taxon>Euteleostomi</taxon>
        <taxon>Actinopterygii</taxon>
        <taxon>Neopterygii</taxon>
        <taxon>Teleostei</taxon>
        <taxon>Neoteleostei</taxon>
        <taxon>Acanthomorphata</taxon>
        <taxon>Carangaria</taxon>
        <taxon>Pleuronectiformes</taxon>
        <taxon>Pleuronectoidei</taxon>
        <taxon>Pleuronectidae</taxon>
        <taxon>Pleuronectes</taxon>
    </lineage>
</organism>
<evidence type="ECO:0000313" key="3">
    <source>
        <dbReference type="Proteomes" id="UP001153269"/>
    </source>
</evidence>
<dbReference type="EMBL" id="CADEAL010001361">
    <property type="protein sequence ID" value="CAB1431703.1"/>
    <property type="molecule type" value="Genomic_DNA"/>
</dbReference>
<name>A0A9N7YN62_PLEPL</name>
<evidence type="ECO:0000313" key="2">
    <source>
        <dbReference type="EMBL" id="CAB1431703.1"/>
    </source>
</evidence>
<accession>A0A9N7YN62</accession>
<gene>
    <name evidence="2" type="ORF">PLEPLA_LOCUS19760</name>
</gene>
<protein>
    <submittedName>
        <fullName evidence="2">Uncharacterized protein</fullName>
    </submittedName>
</protein>
<evidence type="ECO:0000256" key="1">
    <source>
        <dbReference type="SAM" id="Phobius"/>
    </source>
</evidence>
<proteinExistence type="predicted"/>
<dbReference type="Proteomes" id="UP001153269">
    <property type="component" value="Unassembled WGS sequence"/>
</dbReference>
<keyword evidence="1" id="KW-0812">Transmembrane</keyword>
<reference evidence="2" key="1">
    <citation type="submission" date="2020-03" db="EMBL/GenBank/DDBJ databases">
        <authorList>
            <person name="Weist P."/>
        </authorList>
    </citation>
    <scope>NUCLEOTIDE SEQUENCE</scope>
</reference>
<keyword evidence="1" id="KW-0472">Membrane</keyword>
<dbReference type="AlphaFoldDB" id="A0A9N7YN62"/>